<keyword evidence="6 7" id="KW-0472">Membrane</keyword>
<keyword evidence="4 7" id="KW-0812">Transmembrane</keyword>
<dbReference type="EMBL" id="CP010802">
    <property type="protein sequence ID" value="ALC18246.1"/>
    <property type="molecule type" value="Genomic_DNA"/>
</dbReference>
<protein>
    <recommendedName>
        <fullName evidence="10">Permease</fullName>
    </recommendedName>
</protein>
<evidence type="ECO:0000256" key="5">
    <source>
        <dbReference type="ARBA" id="ARBA00022989"/>
    </source>
</evidence>
<evidence type="ECO:0000256" key="2">
    <source>
        <dbReference type="ARBA" id="ARBA00006386"/>
    </source>
</evidence>
<keyword evidence="5 7" id="KW-1133">Transmembrane helix</keyword>
<dbReference type="InterPro" id="IPR005524">
    <property type="entry name" value="DUF318"/>
</dbReference>
<dbReference type="STRING" id="1603606.DSOUD_3532"/>
<organism evidence="8 9">
    <name type="scientific">Desulfuromonas soudanensis</name>
    <dbReference type="NCBI Taxonomy" id="1603606"/>
    <lineage>
        <taxon>Bacteria</taxon>
        <taxon>Pseudomonadati</taxon>
        <taxon>Thermodesulfobacteriota</taxon>
        <taxon>Desulfuromonadia</taxon>
        <taxon>Desulfuromonadales</taxon>
        <taxon>Desulfuromonadaceae</taxon>
        <taxon>Desulfuromonas</taxon>
    </lineage>
</organism>
<dbReference type="Proteomes" id="UP000057158">
    <property type="component" value="Chromosome"/>
</dbReference>
<comment type="similarity">
    <text evidence="2">Belongs to the UPF0718 family.</text>
</comment>
<evidence type="ECO:0000256" key="6">
    <source>
        <dbReference type="ARBA" id="ARBA00023136"/>
    </source>
</evidence>
<dbReference type="OrthoDB" id="5421688at2"/>
<feature type="transmembrane region" description="Helical" evidence="7">
    <location>
        <begin position="101"/>
        <end position="126"/>
    </location>
</feature>
<gene>
    <name evidence="8" type="ORF">DSOUD_3532</name>
</gene>
<dbReference type="GO" id="GO:0005886">
    <property type="term" value="C:plasma membrane"/>
    <property type="evidence" value="ECO:0007669"/>
    <property type="project" value="UniProtKB-SubCell"/>
</dbReference>
<feature type="transmembrane region" description="Helical" evidence="7">
    <location>
        <begin position="6"/>
        <end position="22"/>
    </location>
</feature>
<dbReference type="AlphaFoldDB" id="A0A0M4D4G2"/>
<evidence type="ECO:0008006" key="10">
    <source>
        <dbReference type="Google" id="ProtNLM"/>
    </source>
</evidence>
<evidence type="ECO:0000256" key="1">
    <source>
        <dbReference type="ARBA" id="ARBA00004651"/>
    </source>
</evidence>
<dbReference type="RefSeq" id="WP_053552178.1">
    <property type="nucleotide sequence ID" value="NZ_CP010802.1"/>
</dbReference>
<dbReference type="Pfam" id="PF03773">
    <property type="entry name" value="ArsP_1"/>
    <property type="match status" value="1"/>
</dbReference>
<accession>A0A0M4D4G2</accession>
<feature type="transmembrane region" description="Helical" evidence="7">
    <location>
        <begin position="42"/>
        <end position="59"/>
    </location>
</feature>
<evidence type="ECO:0000256" key="7">
    <source>
        <dbReference type="SAM" id="Phobius"/>
    </source>
</evidence>
<feature type="transmembrane region" description="Helical" evidence="7">
    <location>
        <begin position="138"/>
        <end position="159"/>
    </location>
</feature>
<proteinExistence type="inferred from homology"/>
<keyword evidence="9" id="KW-1185">Reference proteome</keyword>
<dbReference type="KEGG" id="des:DSOUD_3532"/>
<keyword evidence="3" id="KW-1003">Cell membrane</keyword>
<evidence type="ECO:0000256" key="3">
    <source>
        <dbReference type="ARBA" id="ARBA00022475"/>
    </source>
</evidence>
<evidence type="ECO:0000313" key="8">
    <source>
        <dbReference type="EMBL" id="ALC18246.1"/>
    </source>
</evidence>
<evidence type="ECO:0000313" key="9">
    <source>
        <dbReference type="Proteomes" id="UP000057158"/>
    </source>
</evidence>
<sequence>MTNVGLTYLLLIVITYGVLFRISPGRTRQSLAVAGQSLGRLFPLLIAVFALIGLFQVYLPPEAIQQRLGAASGWSALVSGGLLGAVAIGPPVAAFPLAGSLLAAGAWPPAIAAFIVSWVSVGVISLPVEAEVFGLRFALARNGIAFLAALLIGLLVGVVA</sequence>
<evidence type="ECO:0000256" key="4">
    <source>
        <dbReference type="ARBA" id="ARBA00022692"/>
    </source>
</evidence>
<dbReference type="PATRIC" id="fig|1603606.3.peg.3807"/>
<reference evidence="8 9" key="1">
    <citation type="submission" date="2015-07" db="EMBL/GenBank/DDBJ databases">
        <title>Isolation and Genomic Characterization of a Novel Halophilic Metal-Reducing Deltaproteobacterium from the Deep Subsurface.</title>
        <authorList>
            <person name="Badalamenti J.P."/>
            <person name="Summers Z.M."/>
            <person name="Gralnick J.A."/>
            <person name="Bond D.R."/>
        </authorList>
    </citation>
    <scope>NUCLEOTIDE SEQUENCE [LARGE SCALE GENOMIC DNA]</scope>
    <source>
        <strain evidence="8 9">WTL</strain>
    </source>
</reference>
<feature type="transmembrane region" description="Helical" evidence="7">
    <location>
        <begin position="71"/>
        <end position="89"/>
    </location>
</feature>
<name>A0A0M4D4G2_9BACT</name>
<comment type="subcellular location">
    <subcellularLocation>
        <location evidence="1">Cell membrane</location>
        <topology evidence="1">Multi-pass membrane protein</topology>
    </subcellularLocation>
</comment>